<reference evidence="5 6" key="1">
    <citation type="submission" date="2014-02" db="EMBL/GenBank/DDBJ databases">
        <title>Single nucleus genome sequencing reveals high similarity among nuclei of an endomycorrhizal fungus.</title>
        <authorList>
            <person name="Lin K."/>
            <person name="Geurts R."/>
            <person name="Zhang Z."/>
            <person name="Limpens E."/>
            <person name="Saunders D.G."/>
            <person name="Mu D."/>
            <person name="Pang E."/>
            <person name="Cao H."/>
            <person name="Cha H."/>
            <person name="Lin T."/>
            <person name="Zhou Q."/>
            <person name="Shang Y."/>
            <person name="Li Y."/>
            <person name="Ivanov S."/>
            <person name="Sharma T."/>
            <person name="Velzen R.V."/>
            <person name="Ruijter N.D."/>
            <person name="Aanen D.K."/>
            <person name="Win J."/>
            <person name="Kamoun S."/>
            <person name="Bisseling T."/>
            <person name="Huang S."/>
        </authorList>
    </citation>
    <scope>NUCLEOTIDE SEQUENCE [LARGE SCALE GENOMIC DNA]</scope>
    <source>
        <strain evidence="6">DAOM197198w</strain>
    </source>
</reference>
<dbReference type="PANTHER" id="PTHR44329">
    <property type="entry name" value="SERINE/THREONINE-PROTEIN KINASE TNNI3K-RELATED"/>
    <property type="match status" value="1"/>
</dbReference>
<keyword evidence="6" id="KW-1185">Reference proteome</keyword>
<dbReference type="HOGENOM" id="CLU_263835_0_0_1"/>
<dbReference type="EMBL" id="JEMT01015225">
    <property type="protein sequence ID" value="EXX72584.1"/>
    <property type="molecule type" value="Genomic_DNA"/>
</dbReference>
<feature type="domain" description="Protein kinase" evidence="4">
    <location>
        <begin position="25"/>
        <end position="283"/>
    </location>
</feature>
<dbReference type="Gene3D" id="1.10.510.10">
    <property type="entry name" value="Transferase(Phosphotransferase) domain 1"/>
    <property type="match status" value="2"/>
</dbReference>
<dbReference type="Pfam" id="PF07714">
    <property type="entry name" value="PK_Tyr_Ser-Thr"/>
    <property type="match status" value="2"/>
</dbReference>
<comment type="caution">
    <text evidence="5">The sequence shown here is derived from an EMBL/GenBank/DDBJ whole genome shotgun (WGS) entry which is preliminary data.</text>
</comment>
<feature type="domain" description="Protein kinase" evidence="4">
    <location>
        <begin position="319"/>
        <end position="576"/>
    </location>
</feature>
<dbReference type="PROSITE" id="PS50011">
    <property type="entry name" value="PROTEIN_KINASE_DOM"/>
    <property type="match status" value="2"/>
</dbReference>
<accession>A0A015KYD1</accession>
<dbReference type="InterPro" id="IPR000719">
    <property type="entry name" value="Prot_kinase_dom"/>
</dbReference>
<dbReference type="Proteomes" id="UP000022910">
    <property type="component" value="Unassembled WGS sequence"/>
</dbReference>
<protein>
    <submittedName>
        <fullName evidence="5">Rad53p</fullName>
    </submittedName>
</protein>
<dbReference type="SMR" id="A0A015KYD1"/>
<comment type="similarity">
    <text evidence="1">Belongs to the protein kinase superfamily. TKL Ser/Thr protein kinase family. ROCO subfamily.</text>
</comment>
<dbReference type="Gene3D" id="3.40.50.300">
    <property type="entry name" value="P-loop containing nucleotide triphosphate hydrolases"/>
    <property type="match status" value="1"/>
</dbReference>
<keyword evidence="2 3" id="KW-0547">Nucleotide-binding</keyword>
<gene>
    <name evidence="5" type="ORF">RirG_067970</name>
</gene>
<dbReference type="AlphaFoldDB" id="A0A015KYD1"/>
<name>A0A015KYD1_RHIIW</name>
<dbReference type="SUPFAM" id="SSF52540">
    <property type="entry name" value="P-loop containing nucleoside triphosphate hydrolases"/>
    <property type="match status" value="1"/>
</dbReference>
<proteinExistence type="inferred from homology"/>
<dbReference type="InterPro" id="IPR032675">
    <property type="entry name" value="LRR_dom_sf"/>
</dbReference>
<dbReference type="PRINTS" id="PR00109">
    <property type="entry name" value="TYRKINASE"/>
</dbReference>
<dbReference type="Gene3D" id="3.80.10.10">
    <property type="entry name" value="Ribonuclease Inhibitor"/>
    <property type="match status" value="1"/>
</dbReference>
<dbReference type="GO" id="GO:0004674">
    <property type="term" value="F:protein serine/threonine kinase activity"/>
    <property type="evidence" value="ECO:0007669"/>
    <property type="project" value="TreeGrafter"/>
</dbReference>
<dbReference type="SUPFAM" id="SSF52047">
    <property type="entry name" value="RNI-like"/>
    <property type="match status" value="1"/>
</dbReference>
<organism evidence="5 6">
    <name type="scientific">Rhizophagus irregularis (strain DAOM 197198w)</name>
    <name type="common">Glomus intraradices</name>
    <dbReference type="NCBI Taxonomy" id="1432141"/>
    <lineage>
        <taxon>Eukaryota</taxon>
        <taxon>Fungi</taxon>
        <taxon>Fungi incertae sedis</taxon>
        <taxon>Mucoromycota</taxon>
        <taxon>Glomeromycotina</taxon>
        <taxon>Glomeromycetes</taxon>
        <taxon>Glomerales</taxon>
        <taxon>Glomeraceae</taxon>
        <taxon>Rhizophagus</taxon>
    </lineage>
</organism>
<dbReference type="InterPro" id="IPR006703">
    <property type="entry name" value="G_AIG1"/>
</dbReference>
<evidence type="ECO:0000256" key="1">
    <source>
        <dbReference type="ARBA" id="ARBA00008171"/>
    </source>
</evidence>
<keyword evidence="3" id="KW-0067">ATP-binding</keyword>
<dbReference type="InterPro" id="IPR051681">
    <property type="entry name" value="Ser/Thr_Kinases-Pseudokinases"/>
</dbReference>
<dbReference type="GO" id="GO:0005525">
    <property type="term" value="F:GTP binding"/>
    <property type="evidence" value="ECO:0007669"/>
    <property type="project" value="InterPro"/>
</dbReference>
<evidence type="ECO:0000256" key="2">
    <source>
        <dbReference type="ARBA" id="ARBA00022741"/>
    </source>
</evidence>
<dbReference type="SUPFAM" id="SSF56112">
    <property type="entry name" value="Protein kinase-like (PK-like)"/>
    <property type="match status" value="2"/>
</dbReference>
<dbReference type="InterPro" id="IPR017441">
    <property type="entry name" value="Protein_kinase_ATP_BS"/>
</dbReference>
<feature type="binding site" evidence="3">
    <location>
        <position position="348"/>
    </location>
    <ligand>
        <name>ATP</name>
        <dbReference type="ChEBI" id="CHEBI:30616"/>
    </ligand>
</feature>
<evidence type="ECO:0000256" key="3">
    <source>
        <dbReference type="PROSITE-ProRule" id="PRU10141"/>
    </source>
</evidence>
<dbReference type="Pfam" id="PF04548">
    <property type="entry name" value="AIG1"/>
    <property type="match status" value="1"/>
</dbReference>
<sequence length="1169" mass="134551">MTSVKEWVEEKIKNKYIQYFEYDEFSQIVEIDRGGFGKVSKANLANTGLVALKIIFSKNSNIGEYELIKANYELVKELELLREIDYRQNINRILGITKDSEYYILVLEYANEGNLRDYLKKKFTSLKWNDKIQMALDITNGLKFLHSKDIIHRDLHSHNILVNNGKLLIADFGSFKKLTEVTTSKNWMVEYIDPQRFRHVDYKINIKSDIYSLGVLLWEISSGRPPFSNCSQDTRNKLYHLIKDGHREESIKGTPLKYQRLYHECWDGEPKSRPDIEEVHEILCQLNTEKLGPEKNWYTDWLEKSIAEEFITYYEYSEFKNPQTIGKGSFGNVTRANWKNTDKYFALKSFNDDKTTLKEIINEIKLQKKVDFHENILRFYGITITKKAEYALVLEYADSGTLKTYLQHHFNELGWDDKYQFALQLASAVACIHECDIIHCDLHADNVFVHEKKLKLADFGLSRKIAASSNLKVFGVIPYIDPKRLSDQQNYKLNKKSDVYSVGVLMWQISSGYHPYPSYDNNYDVSLAISIINGRREEVIEGTPAEYSKLYTKCWKYEPDERPNMQDVVLILKALISPEQNDTKFDDIYKEENILLEKYKSSSKSSEGIEDINKSLSVGSVDFATLNNIESGSNSKECWDGESKSRSDVEVVHEISSRLNIEDSQSSQFNLPNIDNNDNLTISSDYQNSNLISLSSDTSKNLFSHSLSKSKLRDQDWINEEYSNKEVMDIIEGEKLKLKGPLKIKDFMKLKSISLEKCELTSLEISGCSQLIKIDLSELFKLTSLSITKCSELITLNCSSNELTSLEISNCYHLNKIDLSKLPKLTNLSVTECQKLTKLDCSNSKLTELEVSDLIELNCSNTSIEELNLNFCPNIKKLICSNNEKLINLDVSICSQLDFLDCTSSKLTILDLSICSKSIMVKPPNMDIIQEKEKIKNIVIVGCTDVGKSTLANIITGSDYFSKSAYTASKTINFKKKHFKWNGKYFCIVDAIGPKLTTGNTLLKSVEEIFSMLEGISQILFVIDGRFTTEEIKIFNLLKGLIINIFEINILEYVTIVRTKFSNFKKKKECEADKNQLHNENESISEIVKSCRDVIHVDNPSVNIQITDDDDQYTVNINKKIRERSRKIMLDYLDEACQVDYFKLKSWDETHKLVAEYIESNCKNLSELE</sequence>
<evidence type="ECO:0000313" key="6">
    <source>
        <dbReference type="Proteomes" id="UP000022910"/>
    </source>
</evidence>
<dbReference type="InterPro" id="IPR001245">
    <property type="entry name" value="Ser-Thr/Tyr_kinase_cat_dom"/>
</dbReference>
<evidence type="ECO:0000313" key="5">
    <source>
        <dbReference type="EMBL" id="EXX72584.1"/>
    </source>
</evidence>
<dbReference type="PROSITE" id="PS00107">
    <property type="entry name" value="PROTEIN_KINASE_ATP"/>
    <property type="match status" value="1"/>
</dbReference>
<dbReference type="GO" id="GO:0005524">
    <property type="term" value="F:ATP binding"/>
    <property type="evidence" value="ECO:0007669"/>
    <property type="project" value="UniProtKB-UniRule"/>
</dbReference>
<dbReference type="InterPro" id="IPR011009">
    <property type="entry name" value="Kinase-like_dom_sf"/>
</dbReference>
<evidence type="ECO:0000259" key="4">
    <source>
        <dbReference type="PROSITE" id="PS50011"/>
    </source>
</evidence>
<dbReference type="InterPro" id="IPR027417">
    <property type="entry name" value="P-loop_NTPase"/>
</dbReference>